<keyword evidence="5" id="KW-1185">Reference proteome</keyword>
<dbReference type="PANTHER" id="PTHR45376:SF1">
    <property type="entry name" value="CHAPERONE DNAJ-DOMAIN SUPERFAMILY PROTEIN-RELATED"/>
    <property type="match status" value="1"/>
</dbReference>
<accession>A0A8S1J4L0</accession>
<feature type="compositionally biased region" description="Basic and acidic residues" evidence="1">
    <location>
        <begin position="99"/>
        <end position="120"/>
    </location>
</feature>
<evidence type="ECO:0000313" key="4">
    <source>
        <dbReference type="EMBL" id="CAD7702358.1"/>
    </source>
</evidence>
<evidence type="ECO:0000256" key="1">
    <source>
        <dbReference type="SAM" id="MobiDB-lite"/>
    </source>
</evidence>
<dbReference type="CDD" id="cd06257">
    <property type="entry name" value="DnaJ"/>
    <property type="match status" value="1"/>
</dbReference>
<dbReference type="AlphaFoldDB" id="A0A8S1J4L0"/>
<feature type="signal peptide" evidence="2">
    <location>
        <begin position="1"/>
        <end position="15"/>
    </location>
</feature>
<dbReference type="SUPFAM" id="SSF46565">
    <property type="entry name" value="Chaperone J-domain"/>
    <property type="match status" value="1"/>
</dbReference>
<dbReference type="OrthoDB" id="10250354at2759"/>
<organism evidence="4 5">
    <name type="scientific">Ostreobium quekettii</name>
    <dbReference type="NCBI Taxonomy" id="121088"/>
    <lineage>
        <taxon>Eukaryota</taxon>
        <taxon>Viridiplantae</taxon>
        <taxon>Chlorophyta</taxon>
        <taxon>core chlorophytes</taxon>
        <taxon>Ulvophyceae</taxon>
        <taxon>TCBD clade</taxon>
        <taxon>Bryopsidales</taxon>
        <taxon>Ostreobineae</taxon>
        <taxon>Ostreobiaceae</taxon>
        <taxon>Ostreobium</taxon>
    </lineage>
</organism>
<dbReference type="Gene3D" id="1.10.287.110">
    <property type="entry name" value="DnaJ domain"/>
    <property type="match status" value="1"/>
</dbReference>
<dbReference type="Proteomes" id="UP000708148">
    <property type="component" value="Unassembled WGS sequence"/>
</dbReference>
<comment type="caution">
    <text evidence="4">The sequence shown here is derived from an EMBL/GenBank/DDBJ whole genome shotgun (WGS) entry which is preliminary data.</text>
</comment>
<gene>
    <name evidence="4" type="ORF">OSTQU699_LOCUS7715</name>
</gene>
<keyword evidence="2" id="KW-0732">Signal</keyword>
<name>A0A8S1J4L0_9CHLO</name>
<dbReference type="InterPro" id="IPR001623">
    <property type="entry name" value="DnaJ_domain"/>
</dbReference>
<dbReference type="PROSITE" id="PS50076">
    <property type="entry name" value="DNAJ_2"/>
    <property type="match status" value="1"/>
</dbReference>
<reference evidence="4" key="1">
    <citation type="submission" date="2020-12" db="EMBL/GenBank/DDBJ databases">
        <authorList>
            <person name="Iha C."/>
        </authorList>
    </citation>
    <scope>NUCLEOTIDE SEQUENCE</scope>
</reference>
<feature type="domain" description="J" evidence="3">
    <location>
        <begin position="135"/>
        <end position="198"/>
    </location>
</feature>
<dbReference type="EMBL" id="CAJHUC010001798">
    <property type="protein sequence ID" value="CAD7702358.1"/>
    <property type="molecule type" value="Genomic_DNA"/>
</dbReference>
<dbReference type="InterPro" id="IPR036869">
    <property type="entry name" value="J_dom_sf"/>
</dbReference>
<feature type="chain" id="PRO_5035805542" description="J domain-containing protein" evidence="2">
    <location>
        <begin position="16"/>
        <end position="198"/>
    </location>
</feature>
<proteinExistence type="predicted"/>
<sequence>MASLSLSCAVAGVTCLEHCCCGTLHQDTNSLLIHHTALSYCVVDTNRTISVLCLLSFAMTVLTIGLLPTEHHWHWRTGKMNRKWASGPTKWEFEFDSGQESHSDEDRTSRGSEGEFRGWEEAGPGGMTWNPAMFQHLRVLGLPKSAQLDGKKLRDAFYRCALAWHPDRHQGSEKNSAEAKFKAAQAAYHALRAHVSSR</sequence>
<dbReference type="Pfam" id="PF00226">
    <property type="entry name" value="DnaJ"/>
    <property type="match status" value="1"/>
</dbReference>
<dbReference type="SMART" id="SM00271">
    <property type="entry name" value="DnaJ"/>
    <property type="match status" value="1"/>
</dbReference>
<dbReference type="PANTHER" id="PTHR45376">
    <property type="entry name" value="CHAPERONE DNAJ-DOMAIN SUPERFAMILY PROTEIN-RELATED"/>
    <property type="match status" value="1"/>
</dbReference>
<evidence type="ECO:0000313" key="5">
    <source>
        <dbReference type="Proteomes" id="UP000708148"/>
    </source>
</evidence>
<evidence type="ECO:0000259" key="3">
    <source>
        <dbReference type="PROSITE" id="PS50076"/>
    </source>
</evidence>
<evidence type="ECO:0000256" key="2">
    <source>
        <dbReference type="SAM" id="SignalP"/>
    </source>
</evidence>
<feature type="region of interest" description="Disordered" evidence="1">
    <location>
        <begin position="95"/>
        <end position="122"/>
    </location>
</feature>
<protein>
    <recommendedName>
        <fullName evidence="3">J domain-containing protein</fullName>
    </recommendedName>
</protein>